<dbReference type="AlphaFoldDB" id="A0AA88ABT4"/>
<gene>
    <name evidence="2" type="ORF">TIFTF001_021001</name>
</gene>
<feature type="compositionally biased region" description="Low complexity" evidence="1">
    <location>
        <begin position="36"/>
        <end position="65"/>
    </location>
</feature>
<protein>
    <submittedName>
        <fullName evidence="2">Uncharacterized protein</fullName>
    </submittedName>
</protein>
<dbReference type="PANTHER" id="PTHR33696:SF1">
    <property type="entry name" value="T22J18.15"/>
    <property type="match status" value="1"/>
</dbReference>
<dbReference type="Proteomes" id="UP001187192">
    <property type="component" value="Unassembled WGS sequence"/>
</dbReference>
<feature type="compositionally biased region" description="Polar residues" evidence="1">
    <location>
        <begin position="128"/>
        <end position="139"/>
    </location>
</feature>
<dbReference type="EMBL" id="BTGU01000039">
    <property type="protein sequence ID" value="GMN51843.1"/>
    <property type="molecule type" value="Genomic_DNA"/>
</dbReference>
<feature type="region of interest" description="Disordered" evidence="1">
    <location>
        <begin position="128"/>
        <end position="149"/>
    </location>
</feature>
<sequence>MESSHNILRSSSQISQKDQIGTFLQTKKFPFIISSRRTPSVSSLSSSSSSSSSYNPSSDLDSPLSPATPHGTTFSGVPFSWEHFPGIPKKVSKKNLQESSSIKLLPLPPTNKKNMFSLDDMIKIKKTTSTNPSISNPNKQQQQQQTYDSESDVDPFLAALIECSKEDDNENVGGSAKVSRSLSDRFGFINLYASCKRTCAVAESIRHLPKSTTSRSSSYDLIKYPSR</sequence>
<comment type="caution">
    <text evidence="2">The sequence shown here is derived from an EMBL/GenBank/DDBJ whole genome shotgun (WGS) entry which is preliminary data.</text>
</comment>
<evidence type="ECO:0000256" key="1">
    <source>
        <dbReference type="SAM" id="MobiDB-lite"/>
    </source>
</evidence>
<organism evidence="2 3">
    <name type="scientific">Ficus carica</name>
    <name type="common">Common fig</name>
    <dbReference type="NCBI Taxonomy" id="3494"/>
    <lineage>
        <taxon>Eukaryota</taxon>
        <taxon>Viridiplantae</taxon>
        <taxon>Streptophyta</taxon>
        <taxon>Embryophyta</taxon>
        <taxon>Tracheophyta</taxon>
        <taxon>Spermatophyta</taxon>
        <taxon>Magnoliopsida</taxon>
        <taxon>eudicotyledons</taxon>
        <taxon>Gunneridae</taxon>
        <taxon>Pentapetalae</taxon>
        <taxon>rosids</taxon>
        <taxon>fabids</taxon>
        <taxon>Rosales</taxon>
        <taxon>Moraceae</taxon>
        <taxon>Ficeae</taxon>
        <taxon>Ficus</taxon>
    </lineage>
</organism>
<feature type="region of interest" description="Disordered" evidence="1">
    <location>
        <begin position="36"/>
        <end position="71"/>
    </location>
</feature>
<accession>A0AA88ABT4</accession>
<reference evidence="2" key="1">
    <citation type="submission" date="2023-07" db="EMBL/GenBank/DDBJ databases">
        <title>draft genome sequence of fig (Ficus carica).</title>
        <authorList>
            <person name="Takahashi T."/>
            <person name="Nishimura K."/>
        </authorList>
    </citation>
    <scope>NUCLEOTIDE SEQUENCE</scope>
</reference>
<keyword evidence="3" id="KW-1185">Reference proteome</keyword>
<evidence type="ECO:0000313" key="2">
    <source>
        <dbReference type="EMBL" id="GMN51843.1"/>
    </source>
</evidence>
<evidence type="ECO:0000313" key="3">
    <source>
        <dbReference type="Proteomes" id="UP001187192"/>
    </source>
</evidence>
<proteinExistence type="predicted"/>
<dbReference type="PANTHER" id="PTHR33696">
    <property type="entry name" value="T22J18.15-RELATED"/>
    <property type="match status" value="1"/>
</dbReference>
<name>A0AA88ABT4_FICCA</name>